<dbReference type="GO" id="GO:0000502">
    <property type="term" value="C:proteasome complex"/>
    <property type="evidence" value="ECO:0007669"/>
    <property type="project" value="UniProtKB-KW"/>
</dbReference>
<reference evidence="1 2" key="1">
    <citation type="journal article" date="2019" name="Int. J. Syst. Evol. Microbiol.">
        <title>The Global Catalogue of Microorganisms (GCM) 10K type strain sequencing project: providing services to taxonomists for standard genome sequencing and annotation.</title>
        <authorList>
            <consortium name="The Broad Institute Genomics Platform"/>
            <consortium name="The Broad Institute Genome Sequencing Center for Infectious Disease"/>
            <person name="Wu L."/>
            <person name="Ma J."/>
        </authorList>
    </citation>
    <scope>NUCLEOTIDE SEQUENCE [LARGE SCALE GENOMIC DNA]</scope>
    <source>
        <strain evidence="1 2">LMG 29247</strain>
    </source>
</reference>
<dbReference type="RefSeq" id="WP_273737814.1">
    <property type="nucleotide sequence ID" value="NZ_JAQIVI010000098.1"/>
</dbReference>
<dbReference type="InterPro" id="IPR038389">
    <property type="entry name" value="PSMG2_sf"/>
</dbReference>
<protein>
    <submittedName>
        <fullName evidence="1">Proteasome assembly chaperone family protein</fullName>
    </submittedName>
</protein>
<dbReference type="Gene3D" id="3.40.50.10900">
    <property type="entry name" value="PAC-like subunit"/>
    <property type="match status" value="1"/>
</dbReference>
<dbReference type="SUPFAM" id="SSF159659">
    <property type="entry name" value="Cgl1923-like"/>
    <property type="match status" value="1"/>
</dbReference>
<comment type="caution">
    <text evidence="1">The sequence shown here is derived from an EMBL/GenBank/DDBJ whole genome shotgun (WGS) entry which is preliminary data.</text>
</comment>
<organism evidence="1 2">
    <name type="scientific">Natrinema soli</name>
    <dbReference type="NCBI Taxonomy" id="1930624"/>
    <lineage>
        <taxon>Archaea</taxon>
        <taxon>Methanobacteriati</taxon>
        <taxon>Methanobacteriota</taxon>
        <taxon>Stenosarchaea group</taxon>
        <taxon>Halobacteria</taxon>
        <taxon>Halobacteriales</taxon>
        <taxon>Natrialbaceae</taxon>
        <taxon>Natrinema</taxon>
    </lineage>
</organism>
<dbReference type="PANTHER" id="PTHR35610:SF3">
    <property type="entry name" value="PROTEASOME ASSEMBLY CHAPERONE FAMILY PROTEIN"/>
    <property type="match status" value="1"/>
</dbReference>
<keyword evidence="1" id="KW-0647">Proteasome</keyword>
<evidence type="ECO:0000313" key="2">
    <source>
        <dbReference type="Proteomes" id="UP001596383"/>
    </source>
</evidence>
<dbReference type="Proteomes" id="UP001596383">
    <property type="component" value="Unassembled WGS sequence"/>
</dbReference>
<name>A0ABD5SIA4_9EURY</name>
<proteinExistence type="predicted"/>
<dbReference type="AlphaFoldDB" id="A0ABD5SIA4"/>
<evidence type="ECO:0000313" key="1">
    <source>
        <dbReference type="EMBL" id="MFC6764754.1"/>
    </source>
</evidence>
<dbReference type="Pfam" id="PF09754">
    <property type="entry name" value="PAC2"/>
    <property type="match status" value="1"/>
</dbReference>
<accession>A0ABD5SIA4</accession>
<dbReference type="PANTHER" id="PTHR35610">
    <property type="entry name" value="3-ISOPROPYLMALATE DEHYDRATASE-RELATED"/>
    <property type="match status" value="1"/>
</dbReference>
<keyword evidence="2" id="KW-1185">Reference proteome</keyword>
<dbReference type="EMBL" id="JBHSWV010000098">
    <property type="protein sequence ID" value="MFC6764754.1"/>
    <property type="molecule type" value="Genomic_DNA"/>
</dbReference>
<gene>
    <name evidence="1" type="ORF">ACFQE6_06870</name>
</gene>
<sequence length="255" mass="27789">MTREPSFEVQTAVGVDSGDVLLVGLADVGAASLTAIDYLITHLETTQIGSVATRNLPSITPVEEGTPRRPIRLYRVDDVPITVLVSEVFLPVSVAEPFADALFDWSSGRDIDEIGVLHSTPFPHAEDEHNVFYAATPSFRGDHFGNEATDIEPLPGGVLDGTTGELLGHGIGTAPPSVGAFVTPTHFPGPDIDAALRLLKGVESCYPIEVDEGELRQRSEEMKRYFEELASRLATLKQEEQPIEGRDFPEDRMYM</sequence>
<dbReference type="InterPro" id="IPR019151">
    <property type="entry name" value="Proteasome_assmbl_chaperone_2"/>
</dbReference>